<organism evidence="1 2">
    <name type="scientific">Flavimaribacter sediminis</name>
    <dbReference type="NCBI Taxonomy" id="2865987"/>
    <lineage>
        <taxon>Bacteria</taxon>
        <taxon>Pseudomonadati</taxon>
        <taxon>Pseudomonadota</taxon>
        <taxon>Alphaproteobacteria</taxon>
        <taxon>Hyphomicrobiales</taxon>
        <taxon>Rhizobiaceae</taxon>
        <taxon>Flavimaribacter</taxon>
    </lineage>
</organism>
<accession>A0AAE3D073</accession>
<protein>
    <submittedName>
        <fullName evidence="1">Uncharacterized protein</fullName>
    </submittedName>
</protein>
<dbReference type="RefSeq" id="WP_220227357.1">
    <property type="nucleotide sequence ID" value="NZ_JAICBX010000001.1"/>
</dbReference>
<dbReference type="AlphaFoldDB" id="A0AAE3D073"/>
<evidence type="ECO:0000313" key="1">
    <source>
        <dbReference type="EMBL" id="MBW8636697.1"/>
    </source>
</evidence>
<comment type="caution">
    <text evidence="1">The sequence shown here is derived from an EMBL/GenBank/DDBJ whole genome shotgun (WGS) entry which is preliminary data.</text>
</comment>
<evidence type="ECO:0000313" key="2">
    <source>
        <dbReference type="Proteomes" id="UP001196509"/>
    </source>
</evidence>
<proteinExistence type="predicted"/>
<sequence length="63" mass="6939">MKHDAVASTYNAPAGLAMFDVTFFDTHDKPIGECKVAAQDYFDAYDVAQRIRPEAADIVICDV</sequence>
<keyword evidence="2" id="KW-1185">Reference proteome</keyword>
<name>A0AAE3D073_9HYPH</name>
<dbReference type="EMBL" id="JAICBX010000001">
    <property type="protein sequence ID" value="MBW8636697.1"/>
    <property type="molecule type" value="Genomic_DNA"/>
</dbReference>
<dbReference type="Proteomes" id="UP001196509">
    <property type="component" value="Unassembled WGS sequence"/>
</dbReference>
<gene>
    <name evidence="1" type="ORF">K1W69_05795</name>
</gene>
<reference evidence="1" key="1">
    <citation type="submission" date="2021-08" db="EMBL/GenBank/DDBJ databases">
        <title>Hoeflea bacterium WL0058 sp. nov., isolated from the sediment.</title>
        <authorList>
            <person name="Wang L."/>
            <person name="Zhang D."/>
        </authorList>
    </citation>
    <scope>NUCLEOTIDE SEQUENCE</scope>
    <source>
        <strain evidence="1">WL0058</strain>
    </source>
</reference>